<organism evidence="10 11">
    <name type="scientific">Fusarium beomiforme</name>
    <dbReference type="NCBI Taxonomy" id="44412"/>
    <lineage>
        <taxon>Eukaryota</taxon>
        <taxon>Fungi</taxon>
        <taxon>Dikarya</taxon>
        <taxon>Ascomycota</taxon>
        <taxon>Pezizomycotina</taxon>
        <taxon>Sordariomycetes</taxon>
        <taxon>Hypocreomycetidae</taxon>
        <taxon>Hypocreales</taxon>
        <taxon>Nectriaceae</taxon>
        <taxon>Fusarium</taxon>
        <taxon>Fusarium burgessii species complex</taxon>
    </lineage>
</organism>
<feature type="compositionally biased region" description="Polar residues" evidence="8">
    <location>
        <begin position="422"/>
        <end position="433"/>
    </location>
</feature>
<feature type="region of interest" description="Disordered" evidence="8">
    <location>
        <begin position="1"/>
        <end position="64"/>
    </location>
</feature>
<feature type="region of interest" description="Disordered" evidence="8">
    <location>
        <begin position="406"/>
        <end position="471"/>
    </location>
</feature>
<dbReference type="PROSITE" id="PS50157">
    <property type="entry name" value="ZINC_FINGER_C2H2_2"/>
    <property type="match status" value="2"/>
</dbReference>
<name>A0A9P5AUX2_9HYPO</name>
<feature type="region of interest" description="Disordered" evidence="8">
    <location>
        <begin position="770"/>
        <end position="792"/>
    </location>
</feature>
<dbReference type="AlphaFoldDB" id="A0A9P5AUX2"/>
<reference evidence="10" key="1">
    <citation type="journal article" date="2017" name="Mycologia">
        <title>Fusarium algeriense, sp. nov., a novel toxigenic crown rot pathogen of durum wheat from Algeria is nested in the Fusarium burgessii species complex.</title>
        <authorList>
            <person name="Laraba I."/>
            <person name="Keddad A."/>
            <person name="Boureghda H."/>
            <person name="Abdallah N."/>
            <person name="Vaughan M.M."/>
            <person name="Proctor R.H."/>
            <person name="Busman M."/>
            <person name="O'Donnell K."/>
        </authorList>
    </citation>
    <scope>NUCLEOTIDE SEQUENCE</scope>
    <source>
        <strain evidence="10">NRRL 25174</strain>
    </source>
</reference>
<evidence type="ECO:0000256" key="3">
    <source>
        <dbReference type="ARBA" id="ARBA00022771"/>
    </source>
</evidence>
<feature type="region of interest" description="Disordered" evidence="8">
    <location>
        <begin position="685"/>
        <end position="721"/>
    </location>
</feature>
<evidence type="ECO:0000256" key="4">
    <source>
        <dbReference type="ARBA" id="ARBA00022833"/>
    </source>
</evidence>
<dbReference type="OrthoDB" id="6077919at2759"/>
<protein>
    <submittedName>
        <fullName evidence="10">Sex-determining transformer 1</fullName>
    </submittedName>
</protein>
<feature type="region of interest" description="Disordered" evidence="8">
    <location>
        <begin position="326"/>
        <end position="351"/>
    </location>
</feature>
<keyword evidence="4" id="KW-0862">Zinc</keyword>
<comment type="caution">
    <text evidence="10">The sequence shown here is derived from an EMBL/GenBank/DDBJ whole genome shotgun (WGS) entry which is preliminary data.</text>
</comment>
<keyword evidence="2" id="KW-0677">Repeat</keyword>
<dbReference type="Pfam" id="PF00096">
    <property type="entry name" value="zf-C2H2"/>
    <property type="match status" value="2"/>
</dbReference>
<feature type="domain" description="C2H2-type" evidence="9">
    <location>
        <begin position="545"/>
        <end position="575"/>
    </location>
</feature>
<feature type="compositionally biased region" description="Polar residues" evidence="8">
    <location>
        <begin position="333"/>
        <end position="347"/>
    </location>
</feature>
<evidence type="ECO:0000256" key="5">
    <source>
        <dbReference type="ARBA" id="ARBA00023242"/>
    </source>
</evidence>
<evidence type="ECO:0000256" key="1">
    <source>
        <dbReference type="ARBA" id="ARBA00022723"/>
    </source>
</evidence>
<feature type="compositionally biased region" description="Low complexity" evidence="8">
    <location>
        <begin position="692"/>
        <end position="706"/>
    </location>
</feature>
<dbReference type="Gene3D" id="3.30.160.60">
    <property type="entry name" value="Classic Zinc Finger"/>
    <property type="match status" value="2"/>
</dbReference>
<feature type="compositionally biased region" description="Polar residues" evidence="8">
    <location>
        <begin position="14"/>
        <end position="26"/>
    </location>
</feature>
<dbReference type="GO" id="GO:0001228">
    <property type="term" value="F:DNA-binding transcription activator activity, RNA polymerase II-specific"/>
    <property type="evidence" value="ECO:0007669"/>
    <property type="project" value="TreeGrafter"/>
</dbReference>
<keyword evidence="5" id="KW-0539">Nucleus</keyword>
<dbReference type="PROSITE" id="PS00028">
    <property type="entry name" value="ZINC_FINGER_C2H2_1"/>
    <property type="match status" value="3"/>
</dbReference>
<keyword evidence="1" id="KW-0479">Metal-binding</keyword>
<keyword evidence="3 6" id="KW-0863">Zinc-finger</keyword>
<proteinExistence type="predicted"/>
<dbReference type="EMBL" id="PVQB02000026">
    <property type="protein sequence ID" value="KAF4345456.1"/>
    <property type="molecule type" value="Genomic_DNA"/>
</dbReference>
<evidence type="ECO:0000259" key="9">
    <source>
        <dbReference type="PROSITE" id="PS50157"/>
    </source>
</evidence>
<dbReference type="GO" id="GO:0008270">
    <property type="term" value="F:zinc ion binding"/>
    <property type="evidence" value="ECO:0007669"/>
    <property type="project" value="UniProtKB-KW"/>
</dbReference>
<feature type="coiled-coil region" evidence="7">
    <location>
        <begin position="132"/>
        <end position="159"/>
    </location>
</feature>
<accession>A0A9P5AUX2</accession>
<dbReference type="InterPro" id="IPR036236">
    <property type="entry name" value="Znf_C2H2_sf"/>
</dbReference>
<gene>
    <name evidence="10" type="ORF">FBEOM_565</name>
</gene>
<dbReference type="PANTHER" id="PTHR24393:SF34">
    <property type="entry name" value="PR_SET DOMAIN 13"/>
    <property type="match status" value="1"/>
</dbReference>
<evidence type="ECO:0000313" key="11">
    <source>
        <dbReference type="Proteomes" id="UP000730481"/>
    </source>
</evidence>
<evidence type="ECO:0000256" key="7">
    <source>
        <dbReference type="SAM" id="Coils"/>
    </source>
</evidence>
<keyword evidence="7" id="KW-0175">Coiled coil</keyword>
<keyword evidence="11" id="KW-1185">Reference proteome</keyword>
<reference evidence="10" key="2">
    <citation type="submission" date="2020-02" db="EMBL/GenBank/DDBJ databases">
        <title>Identification and distribution of gene clusters putatively required for synthesis of sphingolipid metabolism inhibitors in phylogenetically diverse species of the filamentous fungus Fusarium.</title>
        <authorList>
            <person name="Kim H.-S."/>
            <person name="Busman M."/>
            <person name="Brown D.W."/>
            <person name="Divon H."/>
            <person name="Uhlig S."/>
            <person name="Proctor R.H."/>
        </authorList>
    </citation>
    <scope>NUCLEOTIDE SEQUENCE</scope>
    <source>
        <strain evidence="10">NRRL 25174</strain>
    </source>
</reference>
<evidence type="ECO:0000256" key="6">
    <source>
        <dbReference type="PROSITE-ProRule" id="PRU00042"/>
    </source>
</evidence>
<dbReference type="SUPFAM" id="SSF57667">
    <property type="entry name" value="beta-beta-alpha zinc fingers"/>
    <property type="match status" value="1"/>
</dbReference>
<evidence type="ECO:0000313" key="10">
    <source>
        <dbReference type="EMBL" id="KAF4345456.1"/>
    </source>
</evidence>
<feature type="domain" description="C2H2-type" evidence="9">
    <location>
        <begin position="519"/>
        <end position="546"/>
    </location>
</feature>
<feature type="compositionally biased region" description="Basic and acidic residues" evidence="8">
    <location>
        <begin position="444"/>
        <end position="453"/>
    </location>
</feature>
<dbReference type="InterPro" id="IPR013087">
    <property type="entry name" value="Znf_C2H2_type"/>
</dbReference>
<evidence type="ECO:0000256" key="2">
    <source>
        <dbReference type="ARBA" id="ARBA00022737"/>
    </source>
</evidence>
<evidence type="ECO:0000256" key="8">
    <source>
        <dbReference type="SAM" id="MobiDB-lite"/>
    </source>
</evidence>
<dbReference type="SMART" id="SM00355">
    <property type="entry name" value="ZnF_C2H2"/>
    <property type="match status" value="6"/>
</dbReference>
<sequence length="814" mass="90598">MDSFNSPQDRRGSANISPQAAQSHNANMAALGQPKPQATNPFWQNWAGDDPWNPLAFGAPNDGQTRSQLIGSANFQTSYQDYRSKPLLSECDTNPEDSAYGSRLTHSIGNPSAYGEDIDPDVQTLEPQNPDAQLVNRNLETLQLQCQSATNNAHLYQDQWARPQPPASVATAPVGGERRWICGDCQKRCRTRSELRKHELKHSLPWHCDVTGCSREKGFTSKNDLDRHKRTVHSDRTVSGRTFVCNIGNCAKKSKIWPRADNFRSHLQRIHSKIYSANDDLSEYVHRPVPSQDLEGVGGSAMAYLQAQEHSPGLIHSSAILSFRGPYGDRRVSQPQSGTNNLSQGSASVPFDRDISGLETVREGDENFIHPNILNGRSILTANHWSVSASAENDAPGDVIAATEIGQSDDVAPEAMDGVQQGGRSDTDSSSISGDLKAQQPDVRMVDADEAQRTRRAISSQEKETENLAEANPETAYDKVLDRIPSDLIASYLKKRLGGIGGETLKLDVVGNKSQTHPHKCQNCDKAFPRLCELKKHQKRHSKPYGCTFADCKKTFGSKNDWKRHESIQHYQLETWICDFTKSDSAERCGKVCYRRESFRNHLSKEHEVADPIKLEEKVDNCRKGRHCDAHFWCGFCQKTVEIKETDNTWAKRCDHIDDHFSGRRVPQKDISEWIHEKDFGVGVSEPRVVESGSSPASSPSDTISPQSPVSTENNGGDRRGRKKEMYMWTCCNCAVENSFSNNTLCSPCGDIVGHRLSGNDSIDISQITSQHLRGRRQTALTDPESEERSGIGQLQVPPTYLNSALRAYDVFPL</sequence>
<dbReference type="Proteomes" id="UP000730481">
    <property type="component" value="Unassembled WGS sequence"/>
</dbReference>
<dbReference type="GO" id="GO:0005634">
    <property type="term" value="C:nucleus"/>
    <property type="evidence" value="ECO:0007669"/>
    <property type="project" value="TreeGrafter"/>
</dbReference>
<dbReference type="GO" id="GO:0000978">
    <property type="term" value="F:RNA polymerase II cis-regulatory region sequence-specific DNA binding"/>
    <property type="evidence" value="ECO:0007669"/>
    <property type="project" value="TreeGrafter"/>
</dbReference>
<dbReference type="PANTHER" id="PTHR24393">
    <property type="entry name" value="ZINC FINGER PROTEIN"/>
    <property type="match status" value="1"/>
</dbReference>